<comment type="cofactor">
    <cofactor evidence="1">
        <name>FAD</name>
        <dbReference type="ChEBI" id="CHEBI:57692"/>
    </cofactor>
</comment>
<dbReference type="Gene3D" id="3.50.50.60">
    <property type="entry name" value="FAD/NAD(P)-binding domain"/>
    <property type="match status" value="1"/>
</dbReference>
<comment type="subcellular location">
    <subcellularLocation>
        <location evidence="2">Cytoplasm</location>
    </subcellularLocation>
</comment>
<dbReference type="Gene3D" id="3.90.660.10">
    <property type="match status" value="1"/>
</dbReference>
<evidence type="ECO:0000256" key="5">
    <source>
        <dbReference type="ARBA" id="ARBA00022630"/>
    </source>
</evidence>
<sequence length="502" mass="56782">SSFVQNKSQYQWFLCKSLYQVVMALRENLKTVIIGCGISGIAAAQRLIKAGFQHVRILEATERAGGRIKTGEMEIGASYLHGPSEENPVFCLARDYDLLDPEALTPENQSLKNTNQHPGKMLDISCAQRYIFFTSTTSIYFLFILIHEVRDKFVTGQSVFLKVRVLFCLQARRRAEKVWKNEDKATRKLLFCALSALLKFECCGSAVHTMDDLDLNGFSTYESIPGVDCMFPSGFEGLITSLMSELPTGLVSYNHPVQCVRWNNTEAGDHPVTVECANGEKIPADHVIVTVPLGYLKKHLSTLFSPPLPKQKLRSIEKLGFGTCNKIYVEFEKPWWDADCDIIYLVWEDEISDHVSDISKFWTRKIPSFTVIKPPESGSHVLCGWISGHEAEHMETLPEEEVRRSMTELIHTFTGDSTITPKRIQFSRWFHDPWTYGSYSHPALGCSAQDIKNLMEPLPDKGEQLLQVLFAGEATHPCYFSTVHGALLSGWREADRLISHQF</sequence>
<protein>
    <recommendedName>
        <fullName evidence="8">Rhodanese domain-containing protein</fullName>
    </recommendedName>
</protein>
<dbReference type="InterPro" id="IPR050281">
    <property type="entry name" value="Flavin_monoamine_oxidase"/>
</dbReference>
<reference evidence="9" key="4">
    <citation type="submission" date="2025-09" db="UniProtKB">
        <authorList>
            <consortium name="Ensembl"/>
        </authorList>
    </citation>
    <scope>IDENTIFICATION</scope>
    <source>
        <strain evidence="9">HSOK</strain>
    </source>
</reference>
<dbReference type="InterPro" id="IPR036188">
    <property type="entry name" value="FAD/NAD-bd_sf"/>
</dbReference>
<dbReference type="GO" id="GO:0005737">
    <property type="term" value="C:cytoplasm"/>
    <property type="evidence" value="ECO:0007669"/>
    <property type="project" value="UniProtKB-SubCell"/>
</dbReference>
<dbReference type="SUPFAM" id="SSF54373">
    <property type="entry name" value="FAD-linked reductases, C-terminal domain"/>
    <property type="match status" value="1"/>
</dbReference>
<reference evidence="9" key="3">
    <citation type="submission" date="2025-08" db="UniProtKB">
        <authorList>
            <consortium name="Ensembl"/>
        </authorList>
    </citation>
    <scope>IDENTIFICATION</scope>
    <source>
        <strain evidence="9">HSOK</strain>
    </source>
</reference>
<keyword evidence="4" id="KW-0963">Cytoplasm</keyword>
<dbReference type="AlphaFoldDB" id="A0A3P9HBR1"/>
<dbReference type="GO" id="GO:0016491">
    <property type="term" value="F:oxidoreductase activity"/>
    <property type="evidence" value="ECO:0007669"/>
    <property type="project" value="UniProtKB-KW"/>
</dbReference>
<evidence type="ECO:0000313" key="9">
    <source>
        <dbReference type="Ensembl" id="ENSORLP00015005043.1"/>
    </source>
</evidence>
<evidence type="ECO:0000259" key="8">
    <source>
        <dbReference type="PROSITE" id="PS50206"/>
    </source>
</evidence>
<proteinExistence type="inferred from homology"/>
<keyword evidence="7" id="KW-0560">Oxidoreductase</keyword>
<dbReference type="SUPFAM" id="SSF51905">
    <property type="entry name" value="FAD/NAD(P)-binding domain"/>
    <property type="match status" value="1"/>
</dbReference>
<dbReference type="PANTHER" id="PTHR10742:SF405">
    <property type="entry name" value="PEROXISOMAL N(1)-ACETYL-SPERMINE_SPERMIDINE OXIDASE"/>
    <property type="match status" value="1"/>
</dbReference>
<dbReference type="Ensembl" id="ENSORLT00015006584.1">
    <property type="protein sequence ID" value="ENSORLP00015005043.1"/>
    <property type="gene ID" value="ENSORLG00015005852.1"/>
</dbReference>
<reference evidence="9 10" key="2">
    <citation type="submission" date="2017-04" db="EMBL/GenBank/DDBJ databases">
        <title>CpG methylation of centromeres and impact of large insertions on vertebrate speciation.</title>
        <authorList>
            <person name="Ichikawa K."/>
            <person name="Yoshimura J."/>
            <person name="Morishita S."/>
        </authorList>
    </citation>
    <scope>NUCLEOTIDE SEQUENCE</scope>
    <source>
        <strain evidence="9 10">HSOK</strain>
    </source>
</reference>
<evidence type="ECO:0000256" key="7">
    <source>
        <dbReference type="ARBA" id="ARBA00023002"/>
    </source>
</evidence>
<name>A0A3P9HBR1_ORYLA</name>
<dbReference type="PROSITE" id="PS50206">
    <property type="entry name" value="RHODANESE_3"/>
    <property type="match status" value="1"/>
</dbReference>
<feature type="domain" description="Rhodanese" evidence="8">
    <location>
        <begin position="30"/>
        <end position="70"/>
    </location>
</feature>
<evidence type="ECO:0000256" key="4">
    <source>
        <dbReference type="ARBA" id="ARBA00022490"/>
    </source>
</evidence>
<comment type="similarity">
    <text evidence="3">Belongs to the flavin monoamine oxidase family.</text>
</comment>
<evidence type="ECO:0000256" key="2">
    <source>
        <dbReference type="ARBA" id="ARBA00004496"/>
    </source>
</evidence>
<dbReference type="InterPro" id="IPR002937">
    <property type="entry name" value="Amino_oxidase"/>
</dbReference>
<reference key="1">
    <citation type="journal article" date="2007" name="Nature">
        <title>The medaka draft genome and insights into vertebrate genome evolution.</title>
        <authorList>
            <person name="Kasahara M."/>
            <person name="Naruse K."/>
            <person name="Sasaki S."/>
            <person name="Nakatani Y."/>
            <person name="Qu W."/>
            <person name="Ahsan B."/>
            <person name="Yamada T."/>
            <person name="Nagayasu Y."/>
            <person name="Doi K."/>
            <person name="Kasai Y."/>
            <person name="Jindo T."/>
            <person name="Kobayashi D."/>
            <person name="Shimada A."/>
            <person name="Toyoda A."/>
            <person name="Kuroki Y."/>
            <person name="Fujiyama A."/>
            <person name="Sasaki T."/>
            <person name="Shimizu A."/>
            <person name="Asakawa S."/>
            <person name="Shimizu N."/>
            <person name="Hashimoto S."/>
            <person name="Yang J."/>
            <person name="Lee Y."/>
            <person name="Matsushima K."/>
            <person name="Sugano S."/>
            <person name="Sakaizumi M."/>
            <person name="Narita T."/>
            <person name="Ohishi K."/>
            <person name="Haga S."/>
            <person name="Ohta F."/>
            <person name="Nomoto H."/>
            <person name="Nogata K."/>
            <person name="Morishita T."/>
            <person name="Endo T."/>
            <person name="Shin-I T."/>
            <person name="Takeda H."/>
            <person name="Morishita S."/>
            <person name="Kohara Y."/>
        </authorList>
    </citation>
    <scope>NUCLEOTIDE SEQUENCE [LARGE SCALE GENOMIC DNA]</scope>
    <source>
        <strain>Hd-rR</strain>
    </source>
</reference>
<keyword evidence="6" id="KW-0274">FAD</keyword>
<evidence type="ECO:0000256" key="3">
    <source>
        <dbReference type="ARBA" id="ARBA00005995"/>
    </source>
</evidence>
<evidence type="ECO:0000313" key="10">
    <source>
        <dbReference type="Proteomes" id="UP000265200"/>
    </source>
</evidence>
<keyword evidence="5" id="KW-0285">Flavoprotein</keyword>
<dbReference type="Proteomes" id="UP000265200">
    <property type="component" value="Chromosome 15"/>
</dbReference>
<dbReference type="PANTHER" id="PTHR10742">
    <property type="entry name" value="FLAVIN MONOAMINE OXIDASE"/>
    <property type="match status" value="1"/>
</dbReference>
<accession>A0A3P9HBR1</accession>
<evidence type="ECO:0000256" key="1">
    <source>
        <dbReference type="ARBA" id="ARBA00001974"/>
    </source>
</evidence>
<dbReference type="InterPro" id="IPR001763">
    <property type="entry name" value="Rhodanese-like_dom"/>
</dbReference>
<evidence type="ECO:0000256" key="6">
    <source>
        <dbReference type="ARBA" id="ARBA00022827"/>
    </source>
</evidence>
<organism evidence="9 10">
    <name type="scientific">Oryzias latipes</name>
    <name type="common">Japanese rice fish</name>
    <name type="synonym">Japanese killifish</name>
    <dbReference type="NCBI Taxonomy" id="8090"/>
    <lineage>
        <taxon>Eukaryota</taxon>
        <taxon>Metazoa</taxon>
        <taxon>Chordata</taxon>
        <taxon>Craniata</taxon>
        <taxon>Vertebrata</taxon>
        <taxon>Euteleostomi</taxon>
        <taxon>Actinopterygii</taxon>
        <taxon>Neopterygii</taxon>
        <taxon>Teleostei</taxon>
        <taxon>Neoteleostei</taxon>
        <taxon>Acanthomorphata</taxon>
        <taxon>Ovalentaria</taxon>
        <taxon>Atherinomorphae</taxon>
        <taxon>Beloniformes</taxon>
        <taxon>Adrianichthyidae</taxon>
        <taxon>Oryziinae</taxon>
        <taxon>Oryzias</taxon>
    </lineage>
</organism>
<dbReference type="Pfam" id="PF01593">
    <property type="entry name" value="Amino_oxidase"/>
    <property type="match status" value="1"/>
</dbReference>